<comment type="similarity">
    <text evidence="1">Belongs to the mab-21 family.</text>
</comment>
<proteinExistence type="inferred from homology"/>
<feature type="domain" description="Mab-21-like HhH/H2TH-like" evidence="3">
    <location>
        <begin position="311"/>
        <end position="375"/>
    </location>
</feature>
<evidence type="ECO:0000313" key="5">
    <source>
        <dbReference type="Proteomes" id="UP000828390"/>
    </source>
</evidence>
<evidence type="ECO:0000256" key="1">
    <source>
        <dbReference type="ARBA" id="ARBA00008307"/>
    </source>
</evidence>
<protein>
    <recommendedName>
        <fullName evidence="3">Mab-21-like HhH/H2TH-like domain-containing protein</fullName>
    </recommendedName>
</protein>
<comment type="caution">
    <text evidence="4">The sequence shown here is derived from an EMBL/GenBank/DDBJ whole genome shotgun (WGS) entry which is preliminary data.</text>
</comment>
<dbReference type="PANTHER" id="PTHR10656:SF42">
    <property type="entry name" value="CYCLIC GMP-AMP SYNTHASE-LIKE PROTEIN-RELATED"/>
    <property type="match status" value="1"/>
</dbReference>
<reference evidence="4" key="2">
    <citation type="submission" date="2020-11" db="EMBL/GenBank/DDBJ databases">
        <authorList>
            <person name="McCartney M.A."/>
            <person name="Auch B."/>
            <person name="Kono T."/>
            <person name="Mallez S."/>
            <person name="Becker A."/>
            <person name="Gohl D.M."/>
            <person name="Silverstein K.A.T."/>
            <person name="Koren S."/>
            <person name="Bechman K.B."/>
            <person name="Herman A."/>
            <person name="Abrahante J.E."/>
            <person name="Garbe J."/>
        </authorList>
    </citation>
    <scope>NUCLEOTIDE SEQUENCE</scope>
    <source>
        <strain evidence="4">Duluth1</strain>
        <tissue evidence="4">Whole animal</tissue>
    </source>
</reference>
<organism evidence="4 5">
    <name type="scientific">Dreissena polymorpha</name>
    <name type="common">Zebra mussel</name>
    <name type="synonym">Mytilus polymorpha</name>
    <dbReference type="NCBI Taxonomy" id="45954"/>
    <lineage>
        <taxon>Eukaryota</taxon>
        <taxon>Metazoa</taxon>
        <taxon>Spiralia</taxon>
        <taxon>Lophotrochozoa</taxon>
        <taxon>Mollusca</taxon>
        <taxon>Bivalvia</taxon>
        <taxon>Autobranchia</taxon>
        <taxon>Heteroconchia</taxon>
        <taxon>Euheterodonta</taxon>
        <taxon>Imparidentia</taxon>
        <taxon>Neoheterodontei</taxon>
        <taxon>Myida</taxon>
        <taxon>Dreissenoidea</taxon>
        <taxon>Dreissenidae</taxon>
        <taxon>Dreissena</taxon>
    </lineage>
</organism>
<sequence>MAQNRKGKHKRTTRKEGNAIETTQDVESNSREVKEFSERLSRFMNYFAVNEHLIEFRRKIMFAYEREMTIFQKVLGLNRRIYIFGSQIEGTTTREMMSDMDHLYRFDMFRLFLDSDNPPSQLDAHQVVIKVSTHGCASQYCVLTMIEPSTHARRFETLDPKRNPPDIVHFFQKDWTSTDGMIPHTIMFDTLNRGPRQTKRHGPAESIENTDFVNACYCKSLPKQCKFVFERPRPGHWPSEKTLKKAQTYGVFIVPQGPTKSTNICTNDYFEYQWRISSNLTERLLMFSLDIVHLQAYVLAKMLRKELFVPEYQDRLSTYHFKTAFFFAVENTPSHIWREENIYNCVKYILATLRRFLTRKNCPHFTIENVNLFEGKIKIH</sequence>
<evidence type="ECO:0000313" key="4">
    <source>
        <dbReference type="EMBL" id="KAH3829328.1"/>
    </source>
</evidence>
<name>A0A9D4H675_DREPO</name>
<dbReference type="AlphaFoldDB" id="A0A9D4H675"/>
<dbReference type="InterPro" id="IPR046906">
    <property type="entry name" value="Mab-21_HhH/H2TH-like"/>
</dbReference>
<dbReference type="PANTHER" id="PTHR10656">
    <property type="entry name" value="CELL FATE DETERMINING PROTEIN MAB21-RELATED"/>
    <property type="match status" value="1"/>
</dbReference>
<feature type="compositionally biased region" description="Basic residues" evidence="2">
    <location>
        <begin position="1"/>
        <end position="13"/>
    </location>
</feature>
<reference evidence="4" key="1">
    <citation type="journal article" date="2019" name="bioRxiv">
        <title>The Genome of the Zebra Mussel, Dreissena polymorpha: A Resource for Invasive Species Research.</title>
        <authorList>
            <person name="McCartney M.A."/>
            <person name="Auch B."/>
            <person name="Kono T."/>
            <person name="Mallez S."/>
            <person name="Zhang Y."/>
            <person name="Obille A."/>
            <person name="Becker A."/>
            <person name="Abrahante J.E."/>
            <person name="Garbe J."/>
            <person name="Badalamenti J.P."/>
            <person name="Herman A."/>
            <person name="Mangelson H."/>
            <person name="Liachko I."/>
            <person name="Sullivan S."/>
            <person name="Sone E.D."/>
            <person name="Koren S."/>
            <person name="Silverstein K.A.T."/>
            <person name="Beckman K.B."/>
            <person name="Gohl D.M."/>
        </authorList>
    </citation>
    <scope>NUCLEOTIDE SEQUENCE</scope>
    <source>
        <strain evidence="4">Duluth1</strain>
        <tissue evidence="4">Whole animal</tissue>
    </source>
</reference>
<dbReference type="Proteomes" id="UP000828390">
    <property type="component" value="Unassembled WGS sequence"/>
</dbReference>
<dbReference type="Gene3D" id="1.10.1410.40">
    <property type="match status" value="1"/>
</dbReference>
<keyword evidence="5" id="KW-1185">Reference proteome</keyword>
<dbReference type="EMBL" id="JAIWYP010000005">
    <property type="protein sequence ID" value="KAH3829328.1"/>
    <property type="molecule type" value="Genomic_DNA"/>
</dbReference>
<evidence type="ECO:0000256" key="2">
    <source>
        <dbReference type="SAM" id="MobiDB-lite"/>
    </source>
</evidence>
<feature type="region of interest" description="Disordered" evidence="2">
    <location>
        <begin position="1"/>
        <end position="28"/>
    </location>
</feature>
<dbReference type="Pfam" id="PF20266">
    <property type="entry name" value="Mab-21_C"/>
    <property type="match status" value="1"/>
</dbReference>
<gene>
    <name evidence="4" type="ORF">DPMN_131324</name>
</gene>
<dbReference type="OrthoDB" id="6127746at2759"/>
<evidence type="ECO:0000259" key="3">
    <source>
        <dbReference type="Pfam" id="PF20266"/>
    </source>
</evidence>
<accession>A0A9D4H675</accession>